<name>A0A218XJL6_PUNGR</name>
<gene>
    <name evidence="2" type="ORF">CDL15_Pgr027891</name>
</gene>
<evidence type="ECO:0000313" key="3">
    <source>
        <dbReference type="Proteomes" id="UP000197138"/>
    </source>
</evidence>
<sequence>MALVQTRSPMPPVVADDLVWAVVTGARATTIRSPPVSLFSHVKREAPTAATPSDEVSDATSGCRRSRLGGGDRRPSHNHQIPPSLFFPM</sequence>
<feature type="region of interest" description="Disordered" evidence="1">
    <location>
        <begin position="44"/>
        <end position="89"/>
    </location>
</feature>
<protein>
    <submittedName>
        <fullName evidence="2">Uncharacterized protein</fullName>
    </submittedName>
</protein>
<proteinExistence type="predicted"/>
<reference evidence="3" key="1">
    <citation type="journal article" date="2017" name="Plant J.">
        <title>The pomegranate (Punica granatum L.) genome and the genomics of punicalagin biosynthesis.</title>
        <authorList>
            <person name="Qin G."/>
            <person name="Xu C."/>
            <person name="Ming R."/>
            <person name="Tang H."/>
            <person name="Guyot R."/>
            <person name="Kramer E.M."/>
            <person name="Hu Y."/>
            <person name="Yi X."/>
            <person name="Qi Y."/>
            <person name="Xu X."/>
            <person name="Gao Z."/>
            <person name="Pan H."/>
            <person name="Jian J."/>
            <person name="Tian Y."/>
            <person name="Yue Z."/>
            <person name="Xu Y."/>
        </authorList>
    </citation>
    <scope>NUCLEOTIDE SEQUENCE [LARGE SCALE GENOMIC DNA]</scope>
    <source>
        <strain evidence="3">cv. Dabenzi</strain>
    </source>
</reference>
<evidence type="ECO:0000313" key="2">
    <source>
        <dbReference type="EMBL" id="OWM85104.1"/>
    </source>
</evidence>
<evidence type="ECO:0000256" key="1">
    <source>
        <dbReference type="SAM" id="MobiDB-lite"/>
    </source>
</evidence>
<organism evidence="2 3">
    <name type="scientific">Punica granatum</name>
    <name type="common">Pomegranate</name>
    <dbReference type="NCBI Taxonomy" id="22663"/>
    <lineage>
        <taxon>Eukaryota</taxon>
        <taxon>Viridiplantae</taxon>
        <taxon>Streptophyta</taxon>
        <taxon>Embryophyta</taxon>
        <taxon>Tracheophyta</taxon>
        <taxon>Spermatophyta</taxon>
        <taxon>Magnoliopsida</taxon>
        <taxon>eudicotyledons</taxon>
        <taxon>Gunneridae</taxon>
        <taxon>Pentapetalae</taxon>
        <taxon>rosids</taxon>
        <taxon>malvids</taxon>
        <taxon>Myrtales</taxon>
        <taxon>Lythraceae</taxon>
        <taxon>Punica</taxon>
    </lineage>
</organism>
<dbReference type="EMBL" id="MTKT01001287">
    <property type="protein sequence ID" value="OWM85104.1"/>
    <property type="molecule type" value="Genomic_DNA"/>
</dbReference>
<dbReference type="Proteomes" id="UP000197138">
    <property type="component" value="Unassembled WGS sequence"/>
</dbReference>
<accession>A0A218XJL6</accession>
<dbReference type="AlphaFoldDB" id="A0A218XJL6"/>
<comment type="caution">
    <text evidence="2">The sequence shown here is derived from an EMBL/GenBank/DDBJ whole genome shotgun (WGS) entry which is preliminary data.</text>
</comment>